<comment type="caution">
    <text evidence="1">The sequence shown here is derived from an EMBL/GenBank/DDBJ whole genome shotgun (WGS) entry which is preliminary data.</text>
</comment>
<proteinExistence type="predicted"/>
<dbReference type="AlphaFoldDB" id="A0A8H5M6T8"/>
<sequence>MVLAAVLPQITISSAPPDVPLVEPFSPFCSANPTLIDDDEDDYRPKLLTPPSTHLKFSPSLPSPLGPTVNKVKGLERDRFEALLKATRERNAYSQGKRDGDLRKEIALKQHKNKQVERRALFLSKVLAPPSPTAATQPKTPPDSPALFHFRFPSPGLVSPLALFESLNEDSPSGPLSYPVNPWVEQVDYRLPFQKLPRKEDKIRPIKAPKSLPSLEQISARLGSNHMRIPSIENSGRATRLPGFLRQAPSVKANASEERPRISLGSGRLQLPIHSPKPSKAEFAIILTPPKSPSSPLTPELQVTTQVVPRSSSLSPTELTELNLQAWESRERRAKDMLSTLRRRTAAPSDDGTNGHEIVKPLLDRRWKRHSAPAEMVPRPRIGFEHPVLALKGAF</sequence>
<evidence type="ECO:0000313" key="1">
    <source>
        <dbReference type="EMBL" id="KAF5382988.1"/>
    </source>
</evidence>
<reference evidence="1 2" key="1">
    <citation type="journal article" date="2020" name="ISME J.">
        <title>Uncovering the hidden diversity of litter-decomposition mechanisms in mushroom-forming fungi.</title>
        <authorList>
            <person name="Floudas D."/>
            <person name="Bentzer J."/>
            <person name="Ahren D."/>
            <person name="Johansson T."/>
            <person name="Persson P."/>
            <person name="Tunlid A."/>
        </authorList>
    </citation>
    <scope>NUCLEOTIDE SEQUENCE [LARGE SCALE GENOMIC DNA]</scope>
    <source>
        <strain evidence="1 2">CBS 406.79</strain>
    </source>
</reference>
<name>A0A8H5M6T8_9AGAR</name>
<protein>
    <submittedName>
        <fullName evidence="1">Uncharacterized protein</fullName>
    </submittedName>
</protein>
<dbReference type="EMBL" id="JAACJN010000049">
    <property type="protein sequence ID" value="KAF5382988.1"/>
    <property type="molecule type" value="Genomic_DNA"/>
</dbReference>
<accession>A0A8H5M6T8</accession>
<organism evidence="1 2">
    <name type="scientific">Collybiopsis confluens</name>
    <dbReference type="NCBI Taxonomy" id="2823264"/>
    <lineage>
        <taxon>Eukaryota</taxon>
        <taxon>Fungi</taxon>
        <taxon>Dikarya</taxon>
        <taxon>Basidiomycota</taxon>
        <taxon>Agaricomycotina</taxon>
        <taxon>Agaricomycetes</taxon>
        <taxon>Agaricomycetidae</taxon>
        <taxon>Agaricales</taxon>
        <taxon>Marasmiineae</taxon>
        <taxon>Omphalotaceae</taxon>
        <taxon>Collybiopsis</taxon>
    </lineage>
</organism>
<keyword evidence="2" id="KW-1185">Reference proteome</keyword>
<gene>
    <name evidence="1" type="ORF">D9757_006356</name>
</gene>
<evidence type="ECO:0000313" key="2">
    <source>
        <dbReference type="Proteomes" id="UP000518752"/>
    </source>
</evidence>
<dbReference type="OrthoDB" id="3250108at2759"/>
<dbReference type="Proteomes" id="UP000518752">
    <property type="component" value="Unassembled WGS sequence"/>
</dbReference>